<sequence>MTHCPRAELRAHRQPQARPRGRAGALPRPAESRASVLGGLGPPTAERKGGAAPQLRPGRCRREERGAQPRPLVTRCHVLLPRRRRAQTMASQTEGRAGPAPDPKAAPLLTPTVSSPPSAGPSALCDARLPLRSPWHFALPPPPSPFPFRCRLYASFFTMAGQ</sequence>
<name>A0AC60A3C9_RANTA</name>
<reference evidence="1" key="2">
    <citation type="submission" date="2025-03" db="EMBL/GenBank/DDBJ databases">
        <authorList>
            <consortium name="ELIXIR-Norway"/>
            <consortium name="Elixir Norway"/>
        </authorList>
    </citation>
    <scope>NUCLEOTIDE SEQUENCE</scope>
</reference>
<accession>A0AC60A3C9</accession>
<reference evidence="1" key="1">
    <citation type="submission" date="2023-05" db="EMBL/GenBank/DDBJ databases">
        <authorList>
            <consortium name="ELIXIR-Norway"/>
        </authorList>
    </citation>
    <scope>NUCLEOTIDE SEQUENCE</scope>
</reference>
<organism evidence="1 2">
    <name type="scientific">Rangifer tarandus platyrhynchus</name>
    <name type="common">Svalbard reindeer</name>
    <dbReference type="NCBI Taxonomy" id="3082113"/>
    <lineage>
        <taxon>Eukaryota</taxon>
        <taxon>Metazoa</taxon>
        <taxon>Chordata</taxon>
        <taxon>Craniata</taxon>
        <taxon>Vertebrata</taxon>
        <taxon>Euteleostomi</taxon>
        <taxon>Mammalia</taxon>
        <taxon>Eutheria</taxon>
        <taxon>Laurasiatheria</taxon>
        <taxon>Artiodactyla</taxon>
        <taxon>Ruminantia</taxon>
        <taxon>Pecora</taxon>
        <taxon>Cervidae</taxon>
        <taxon>Odocoileinae</taxon>
        <taxon>Rangifer</taxon>
    </lineage>
</organism>
<proteinExistence type="predicted"/>
<dbReference type="EMBL" id="OX596091">
    <property type="protein sequence ID" value="CAN0551033.1"/>
    <property type="molecule type" value="Genomic_DNA"/>
</dbReference>
<dbReference type="Proteomes" id="UP001162501">
    <property type="component" value="Chromosome 7"/>
</dbReference>
<feature type="non-terminal residue" evidence="1">
    <location>
        <position position="162"/>
    </location>
</feature>
<evidence type="ECO:0000313" key="2">
    <source>
        <dbReference type="Proteomes" id="UP001162501"/>
    </source>
</evidence>
<gene>
    <name evidence="1" type="ORF">MRATA1EN22A_LOCUS26196</name>
</gene>
<protein>
    <submittedName>
        <fullName evidence="1">Uncharacterized protein</fullName>
    </submittedName>
</protein>
<evidence type="ECO:0000313" key="1">
    <source>
        <dbReference type="EMBL" id="CAN0551033.1"/>
    </source>
</evidence>